<organism evidence="1">
    <name type="scientific">uncultured Caudovirales phage</name>
    <dbReference type="NCBI Taxonomy" id="2100421"/>
    <lineage>
        <taxon>Viruses</taxon>
        <taxon>Duplodnaviria</taxon>
        <taxon>Heunggongvirae</taxon>
        <taxon>Uroviricota</taxon>
        <taxon>Caudoviricetes</taxon>
        <taxon>Peduoviridae</taxon>
        <taxon>Maltschvirus</taxon>
        <taxon>Maltschvirus maltsch</taxon>
    </lineage>
</organism>
<dbReference type="EMBL" id="LR797499">
    <property type="protein sequence ID" value="CAB4219927.1"/>
    <property type="molecule type" value="Genomic_DNA"/>
</dbReference>
<reference evidence="1" key="1">
    <citation type="submission" date="2020-05" db="EMBL/GenBank/DDBJ databases">
        <authorList>
            <person name="Chiriac C."/>
            <person name="Salcher M."/>
            <person name="Ghai R."/>
            <person name="Kavagutti S V."/>
        </authorList>
    </citation>
    <scope>NUCLEOTIDE SEQUENCE</scope>
</reference>
<sequence>MLTYNQVIKSLNDIADNHLQINSFQYDSLDNIATSGTIYYPMMFVLVKPATVVDLKLNLNFTIIFCDLVHKGETNMQEVESDMLSIALDVIHELQSPNYTWSFDTKSPKLDPFGDRFDDEVTGWSMDITLGVPKDMDRCSIPNS</sequence>
<accession>A0A6J5SZU1</accession>
<name>A0A6J5SZU1_9CAUD</name>
<evidence type="ECO:0000313" key="1">
    <source>
        <dbReference type="EMBL" id="CAB4219927.1"/>
    </source>
</evidence>
<proteinExistence type="predicted"/>
<gene>
    <name evidence="1" type="ORF">UFOVP1624_22</name>
</gene>
<protein>
    <submittedName>
        <fullName evidence="1">Uncharacterized protein</fullName>
    </submittedName>
</protein>